<feature type="transmembrane region" description="Helical" evidence="1">
    <location>
        <begin position="12"/>
        <end position="37"/>
    </location>
</feature>
<dbReference type="RefSeq" id="WP_153817320.1">
    <property type="nucleotide sequence ID" value="NZ_WJIE01000001.1"/>
</dbReference>
<evidence type="ECO:0000313" key="2">
    <source>
        <dbReference type="EMBL" id="MRG90399.1"/>
    </source>
</evidence>
<accession>A0A6N7PEL1</accession>
<evidence type="ECO:0000313" key="3">
    <source>
        <dbReference type="Proteomes" id="UP000440224"/>
    </source>
</evidence>
<feature type="transmembrane region" description="Helical" evidence="1">
    <location>
        <begin position="43"/>
        <end position="65"/>
    </location>
</feature>
<dbReference type="AlphaFoldDB" id="A0A6N7PEL1"/>
<dbReference type="Proteomes" id="UP000440224">
    <property type="component" value="Unassembled WGS sequence"/>
</dbReference>
<keyword evidence="1" id="KW-0472">Membrane</keyword>
<reference evidence="2 3" key="1">
    <citation type="submission" date="2019-10" db="EMBL/GenBank/DDBJ databases">
        <title>A soil myxobacterium in the family Polyangiaceae.</title>
        <authorList>
            <person name="Li Y."/>
            <person name="Wang J."/>
        </authorList>
    </citation>
    <scope>NUCLEOTIDE SEQUENCE [LARGE SCALE GENOMIC DNA]</scope>
    <source>
        <strain evidence="2 3">DSM 14734</strain>
    </source>
</reference>
<keyword evidence="1" id="KW-0812">Transmembrane</keyword>
<keyword evidence="1" id="KW-1133">Transmembrane helix</keyword>
<keyword evidence="3" id="KW-1185">Reference proteome</keyword>
<name>A0A6N7PEL1_9BACT</name>
<protein>
    <recommendedName>
        <fullName evidence="4">DUF3592 domain-containing protein</fullName>
    </recommendedName>
</protein>
<proteinExistence type="predicted"/>
<sequence>MDGSSSTTAGGGIGCGAGVLLGLIFLGAAIALFIMGVNRGGSAAFLGGAAACVILAIAIPVSVAVRQGKADEDAIAAVAASGARVEAQIVDVRNSTSNRAALYRIIAQGKNPVTGELQYFVGPSIRRDPSWHLRERKTVFVAVDRSDPSRGVMDFSFMPGEKPAGWTSCTQALPTFH</sequence>
<evidence type="ECO:0008006" key="4">
    <source>
        <dbReference type="Google" id="ProtNLM"/>
    </source>
</evidence>
<organism evidence="2 3">
    <name type="scientific">Polyangium spumosum</name>
    <dbReference type="NCBI Taxonomy" id="889282"/>
    <lineage>
        <taxon>Bacteria</taxon>
        <taxon>Pseudomonadati</taxon>
        <taxon>Myxococcota</taxon>
        <taxon>Polyangia</taxon>
        <taxon>Polyangiales</taxon>
        <taxon>Polyangiaceae</taxon>
        <taxon>Polyangium</taxon>
    </lineage>
</organism>
<evidence type="ECO:0000256" key="1">
    <source>
        <dbReference type="SAM" id="Phobius"/>
    </source>
</evidence>
<comment type="caution">
    <text evidence="2">The sequence shown here is derived from an EMBL/GenBank/DDBJ whole genome shotgun (WGS) entry which is preliminary data.</text>
</comment>
<gene>
    <name evidence="2" type="ORF">GF068_00445</name>
</gene>
<dbReference type="EMBL" id="WJIE01000001">
    <property type="protein sequence ID" value="MRG90399.1"/>
    <property type="molecule type" value="Genomic_DNA"/>
</dbReference>